<dbReference type="InterPro" id="IPR011251">
    <property type="entry name" value="Luciferase-like_dom"/>
</dbReference>
<evidence type="ECO:0000313" key="6">
    <source>
        <dbReference type="EMBL" id="MBA8848647.1"/>
    </source>
</evidence>
<evidence type="ECO:0000313" key="7">
    <source>
        <dbReference type="Proteomes" id="UP000585905"/>
    </source>
</evidence>
<dbReference type="Proteomes" id="UP000585905">
    <property type="component" value="Unassembled WGS sequence"/>
</dbReference>
<keyword evidence="4 6" id="KW-0503">Monooxygenase</keyword>
<dbReference type="Pfam" id="PF00296">
    <property type="entry name" value="Bac_luciferase"/>
    <property type="match status" value="1"/>
</dbReference>
<accession>A0A839EAZ9</accession>
<dbReference type="GO" id="GO:0008726">
    <property type="term" value="F:alkanesulfonate monooxygenase activity"/>
    <property type="evidence" value="ECO:0007669"/>
    <property type="project" value="TreeGrafter"/>
</dbReference>
<evidence type="ECO:0000256" key="1">
    <source>
        <dbReference type="ARBA" id="ARBA00022630"/>
    </source>
</evidence>
<dbReference type="PANTHER" id="PTHR42847:SF4">
    <property type="entry name" value="ALKANESULFONATE MONOOXYGENASE-RELATED"/>
    <property type="match status" value="1"/>
</dbReference>
<proteinExistence type="predicted"/>
<dbReference type="InterPro" id="IPR050172">
    <property type="entry name" value="SsuD_RutA_monooxygenase"/>
</dbReference>
<keyword evidence="7" id="KW-1185">Reference proteome</keyword>
<evidence type="ECO:0000256" key="4">
    <source>
        <dbReference type="ARBA" id="ARBA00023033"/>
    </source>
</evidence>
<dbReference type="GO" id="GO:0046306">
    <property type="term" value="P:alkanesulfonate catabolic process"/>
    <property type="evidence" value="ECO:0007669"/>
    <property type="project" value="TreeGrafter"/>
</dbReference>
<name>A0A839EAZ9_9MICO</name>
<keyword evidence="2" id="KW-0288">FMN</keyword>
<organism evidence="6 7">
    <name type="scientific">Microcella alkalica</name>
    <dbReference type="NCBI Taxonomy" id="355930"/>
    <lineage>
        <taxon>Bacteria</taxon>
        <taxon>Bacillati</taxon>
        <taxon>Actinomycetota</taxon>
        <taxon>Actinomycetes</taxon>
        <taxon>Micrococcales</taxon>
        <taxon>Microbacteriaceae</taxon>
        <taxon>Microcella</taxon>
    </lineage>
</organism>
<gene>
    <name evidence="6" type="ORF">FHX53_002257</name>
</gene>
<evidence type="ECO:0000259" key="5">
    <source>
        <dbReference type="Pfam" id="PF00296"/>
    </source>
</evidence>
<dbReference type="AlphaFoldDB" id="A0A839EAZ9"/>
<dbReference type="PANTHER" id="PTHR42847">
    <property type="entry name" value="ALKANESULFONATE MONOOXYGENASE"/>
    <property type="match status" value="1"/>
</dbReference>
<sequence>MLEEQLAIVTGLWATPDGATFSFEGDHYSLLDAPALPKPAQSTIPVIVGGGGPRRTPQLAARYATEFNIGFVDEATVADKFANVRAVCLEEERDPDTLSLSVALPTVVAEDAATLRRRCEAVGIDPDSPHDARLVGTPDKATAKIERLRASGASRIYLQTIDLTDLDHLDLIARDVIARVR</sequence>
<keyword evidence="1" id="KW-0285">Flavoprotein</keyword>
<comment type="caution">
    <text evidence="6">The sequence shown here is derived from an EMBL/GenBank/DDBJ whole genome shotgun (WGS) entry which is preliminary data.</text>
</comment>
<reference evidence="6 7" key="1">
    <citation type="submission" date="2020-07" db="EMBL/GenBank/DDBJ databases">
        <title>Sequencing the genomes of 1000 actinobacteria strains.</title>
        <authorList>
            <person name="Klenk H.-P."/>
        </authorList>
    </citation>
    <scope>NUCLEOTIDE SEQUENCE [LARGE SCALE GENOMIC DNA]</scope>
    <source>
        <strain evidence="6 7">DSM 19663</strain>
    </source>
</reference>
<feature type="domain" description="Luciferase-like" evidence="5">
    <location>
        <begin position="2"/>
        <end position="120"/>
    </location>
</feature>
<protein>
    <submittedName>
        <fullName evidence="6">Alkanesulfonate monooxygenase SsuD/methylene tetrahydromethanopterin reductase-like flavin-dependent oxidoreductase (Luciferase family)</fullName>
    </submittedName>
</protein>
<dbReference type="InterPro" id="IPR036661">
    <property type="entry name" value="Luciferase-like_sf"/>
</dbReference>
<dbReference type="SUPFAM" id="SSF51679">
    <property type="entry name" value="Bacterial luciferase-like"/>
    <property type="match status" value="1"/>
</dbReference>
<dbReference type="EMBL" id="JACGWX010000006">
    <property type="protein sequence ID" value="MBA8848647.1"/>
    <property type="molecule type" value="Genomic_DNA"/>
</dbReference>
<evidence type="ECO:0000256" key="3">
    <source>
        <dbReference type="ARBA" id="ARBA00023002"/>
    </source>
</evidence>
<keyword evidence="3" id="KW-0560">Oxidoreductase</keyword>
<dbReference type="Gene3D" id="3.20.20.30">
    <property type="entry name" value="Luciferase-like domain"/>
    <property type="match status" value="1"/>
</dbReference>
<evidence type="ECO:0000256" key="2">
    <source>
        <dbReference type="ARBA" id="ARBA00022643"/>
    </source>
</evidence>